<reference evidence="1" key="1">
    <citation type="submission" date="2021-07" db="EMBL/GenBank/DDBJ databases">
        <authorList>
            <person name="Fernandez M."/>
            <person name="Pereira P."/>
            <person name="Torres Tejerizo G.A."/>
            <person name="Gonzalez P."/>
            <person name="Agostini E."/>
        </authorList>
    </citation>
    <scope>NUCLEOTIDE SEQUENCE</scope>
    <source>
        <strain evidence="1">SFC 500-1A</strain>
    </source>
</reference>
<protein>
    <submittedName>
        <fullName evidence="1">Uncharacterized protein</fullName>
    </submittedName>
</protein>
<comment type="caution">
    <text evidence="1">The sequence shown here is derived from an EMBL/GenBank/DDBJ whole genome shotgun (WGS) entry which is preliminary data.</text>
</comment>
<dbReference type="Proteomes" id="UP000887320">
    <property type="component" value="Unassembled WGS sequence"/>
</dbReference>
<evidence type="ECO:0000313" key="2">
    <source>
        <dbReference type="Proteomes" id="UP000887320"/>
    </source>
</evidence>
<dbReference type="AlphaFoldDB" id="A0A8X8GDY5"/>
<dbReference type="Pfam" id="PF20321">
    <property type="entry name" value="DUF6616"/>
    <property type="match status" value="1"/>
</dbReference>
<dbReference type="EMBL" id="JAHWXT010000004">
    <property type="protein sequence ID" value="MCF0265223.1"/>
    <property type="molecule type" value="Genomic_DNA"/>
</dbReference>
<evidence type="ECO:0000313" key="1">
    <source>
        <dbReference type="EMBL" id="MCF0265223.1"/>
    </source>
</evidence>
<sequence length="112" mass="12625">MNHYLIELYTPNAVWQDLPVQERQQYLADVGAAMGGLSNLGVELLTLTEIDTAVDQSSHHRFMGIWRFPNQQARDALLTGIQASGWYDYFDHVNAAGTEGDFQQHLDALAKF</sequence>
<name>A0A8X8GDY5_ACIGI</name>
<gene>
    <name evidence="1" type="ORF">KW868_12250</name>
</gene>
<proteinExistence type="predicted"/>
<accession>A0A8X8GDY5</accession>
<dbReference type="InterPro" id="IPR046724">
    <property type="entry name" value="DUF6616"/>
</dbReference>
<dbReference type="RefSeq" id="WP_234623497.1">
    <property type="nucleotide sequence ID" value="NZ_JAHWXT010000004.1"/>
</dbReference>
<organism evidence="1 2">
    <name type="scientific">Acinetobacter guillouiae</name>
    <name type="common">Acinetobacter genomosp. 11</name>
    <dbReference type="NCBI Taxonomy" id="106649"/>
    <lineage>
        <taxon>Bacteria</taxon>
        <taxon>Pseudomonadati</taxon>
        <taxon>Pseudomonadota</taxon>
        <taxon>Gammaproteobacteria</taxon>
        <taxon>Moraxellales</taxon>
        <taxon>Moraxellaceae</taxon>
        <taxon>Acinetobacter</taxon>
    </lineage>
</organism>